<dbReference type="InterPro" id="IPR036259">
    <property type="entry name" value="MFS_trans_sf"/>
</dbReference>
<dbReference type="AlphaFoldDB" id="A0A366F4W7"/>
<dbReference type="NCBIfam" id="TIGR00710">
    <property type="entry name" value="efflux_Bcr_CflA"/>
    <property type="match status" value="1"/>
</dbReference>
<evidence type="ECO:0000256" key="6">
    <source>
        <dbReference type="ARBA" id="ARBA00022989"/>
    </source>
</evidence>
<organism evidence="10 11">
    <name type="scientific">Roseiarcus fermentans</name>
    <dbReference type="NCBI Taxonomy" id="1473586"/>
    <lineage>
        <taxon>Bacteria</taxon>
        <taxon>Pseudomonadati</taxon>
        <taxon>Pseudomonadota</taxon>
        <taxon>Alphaproteobacteria</taxon>
        <taxon>Hyphomicrobiales</taxon>
        <taxon>Roseiarcaceae</taxon>
        <taxon>Roseiarcus</taxon>
    </lineage>
</organism>
<keyword evidence="3 8" id="KW-0813">Transport</keyword>
<feature type="transmembrane region" description="Helical" evidence="8">
    <location>
        <begin position="281"/>
        <end position="302"/>
    </location>
</feature>
<feature type="transmembrane region" description="Helical" evidence="8">
    <location>
        <begin position="308"/>
        <end position="328"/>
    </location>
</feature>
<dbReference type="GO" id="GO:1990961">
    <property type="term" value="P:xenobiotic detoxification by transmembrane export across the plasma membrane"/>
    <property type="evidence" value="ECO:0007669"/>
    <property type="project" value="InterPro"/>
</dbReference>
<dbReference type="GO" id="GO:0005886">
    <property type="term" value="C:plasma membrane"/>
    <property type="evidence" value="ECO:0007669"/>
    <property type="project" value="UniProtKB-SubCell"/>
</dbReference>
<keyword evidence="7 8" id="KW-0472">Membrane</keyword>
<feature type="domain" description="Major facilitator superfamily (MFS) profile" evidence="9">
    <location>
        <begin position="11"/>
        <end position="399"/>
    </location>
</feature>
<feature type="transmembrane region" description="Helical" evidence="8">
    <location>
        <begin position="135"/>
        <end position="159"/>
    </location>
</feature>
<dbReference type="PANTHER" id="PTHR23502">
    <property type="entry name" value="MAJOR FACILITATOR SUPERFAMILY"/>
    <property type="match status" value="1"/>
</dbReference>
<dbReference type="PANTHER" id="PTHR23502:SF132">
    <property type="entry name" value="POLYAMINE TRANSPORTER 2-RELATED"/>
    <property type="match status" value="1"/>
</dbReference>
<proteinExistence type="inferred from homology"/>
<comment type="subcellular location">
    <subcellularLocation>
        <location evidence="8">Cell inner membrane</location>
        <topology evidence="8">Multi-pass membrane protein</topology>
    </subcellularLocation>
    <subcellularLocation>
        <location evidence="1">Cell membrane</location>
        <topology evidence="1">Multi-pass membrane protein</topology>
    </subcellularLocation>
</comment>
<keyword evidence="5 8" id="KW-0812">Transmembrane</keyword>
<comment type="similarity">
    <text evidence="2 8">Belongs to the major facilitator superfamily. Bcr/CmlA family.</text>
</comment>
<feature type="transmembrane region" description="Helical" evidence="8">
    <location>
        <begin position="41"/>
        <end position="65"/>
    </location>
</feature>
<feature type="transmembrane region" description="Helical" evidence="8">
    <location>
        <begin position="106"/>
        <end position="123"/>
    </location>
</feature>
<feature type="transmembrane region" description="Helical" evidence="8">
    <location>
        <begin position="214"/>
        <end position="233"/>
    </location>
</feature>
<evidence type="ECO:0000259" key="9">
    <source>
        <dbReference type="PROSITE" id="PS50850"/>
    </source>
</evidence>
<evidence type="ECO:0000256" key="3">
    <source>
        <dbReference type="ARBA" id="ARBA00022448"/>
    </source>
</evidence>
<dbReference type="InterPro" id="IPR011701">
    <property type="entry name" value="MFS"/>
</dbReference>
<evidence type="ECO:0000313" key="11">
    <source>
        <dbReference type="Proteomes" id="UP000253529"/>
    </source>
</evidence>
<feature type="transmembrane region" description="Helical" evidence="8">
    <location>
        <begin position="373"/>
        <end position="394"/>
    </location>
</feature>
<dbReference type="Pfam" id="PF07690">
    <property type="entry name" value="MFS_1"/>
    <property type="match status" value="1"/>
</dbReference>
<evidence type="ECO:0000256" key="8">
    <source>
        <dbReference type="RuleBase" id="RU365088"/>
    </source>
</evidence>
<feature type="transmembrane region" description="Helical" evidence="8">
    <location>
        <begin position="165"/>
        <end position="185"/>
    </location>
</feature>
<feature type="transmembrane region" description="Helical" evidence="8">
    <location>
        <begin position="77"/>
        <end position="100"/>
    </location>
</feature>
<keyword evidence="6 8" id="KW-1133">Transmembrane helix</keyword>
<reference evidence="10 11" key="1">
    <citation type="submission" date="2018-06" db="EMBL/GenBank/DDBJ databases">
        <title>Genomic Encyclopedia of Type Strains, Phase IV (KMG-IV): sequencing the most valuable type-strain genomes for metagenomic binning, comparative biology and taxonomic classification.</title>
        <authorList>
            <person name="Goeker M."/>
        </authorList>
    </citation>
    <scope>NUCLEOTIDE SEQUENCE [LARGE SCALE GENOMIC DNA]</scope>
    <source>
        <strain evidence="10 11">DSM 24875</strain>
    </source>
</reference>
<dbReference type="Proteomes" id="UP000253529">
    <property type="component" value="Unassembled WGS sequence"/>
</dbReference>
<dbReference type="EMBL" id="QNRK01000022">
    <property type="protein sequence ID" value="RBP09186.1"/>
    <property type="molecule type" value="Genomic_DNA"/>
</dbReference>
<keyword evidence="8" id="KW-0997">Cell inner membrane</keyword>
<keyword evidence="4" id="KW-1003">Cell membrane</keyword>
<dbReference type="SUPFAM" id="SSF103473">
    <property type="entry name" value="MFS general substrate transporter"/>
    <property type="match status" value="1"/>
</dbReference>
<accession>A0A366F4W7</accession>
<dbReference type="PROSITE" id="PS50850">
    <property type="entry name" value="MFS"/>
    <property type="match status" value="1"/>
</dbReference>
<evidence type="ECO:0000256" key="4">
    <source>
        <dbReference type="ARBA" id="ARBA00022475"/>
    </source>
</evidence>
<dbReference type="InterPro" id="IPR005829">
    <property type="entry name" value="Sugar_transporter_CS"/>
</dbReference>
<evidence type="ECO:0000256" key="1">
    <source>
        <dbReference type="ARBA" id="ARBA00004651"/>
    </source>
</evidence>
<evidence type="ECO:0000256" key="7">
    <source>
        <dbReference type="ARBA" id="ARBA00023136"/>
    </source>
</evidence>
<evidence type="ECO:0000313" key="10">
    <source>
        <dbReference type="EMBL" id="RBP09186.1"/>
    </source>
</evidence>
<gene>
    <name evidence="10" type="ORF">DFR50_12223</name>
</gene>
<feature type="transmembrane region" description="Helical" evidence="8">
    <location>
        <begin position="340"/>
        <end position="367"/>
    </location>
</feature>
<evidence type="ECO:0000256" key="5">
    <source>
        <dbReference type="ARBA" id="ARBA00022692"/>
    </source>
</evidence>
<dbReference type="PROSITE" id="PS00216">
    <property type="entry name" value="SUGAR_TRANSPORT_1"/>
    <property type="match status" value="1"/>
</dbReference>
<sequence>MKSFNIHGPAFLVFVAAMTALPPLAIDMALPSLALVQADFGASQTLAAASVAIFLAGFSTAPLIVGPLADRFGRRPALIGGLLLFTLCGLGAALSPSILALLGFRLAQGAGAGAVGILPRAIVRDLFDARESRLFITAIAQVNGVAPVVAPSLGALILYVAPWRAIYVALAAIGAFLLALGLARLRESQPEDARQSLRPAAVAANYWRALTNRFCLGFSLVLGFAFGGMFSYINASPLLFMQGFGVSKAAFAGLFAFTSFGVIAGASLNTQFVRRHWKPKAALDLALTVTALAALALLAVSLAGAASIAAVVGLAFFYFCAMGLIFPNAMHEAVHPLPEIAGIASAILLASQMLCGALGGALGAALTRDASPLGVAEVMTGAALAAGAIYALWLRPHVEA</sequence>
<dbReference type="Gene3D" id="1.20.1720.10">
    <property type="entry name" value="Multidrug resistance protein D"/>
    <property type="match status" value="1"/>
</dbReference>
<comment type="caution">
    <text evidence="10">The sequence shown here is derived from an EMBL/GenBank/DDBJ whole genome shotgun (WGS) entry which is preliminary data.</text>
</comment>
<dbReference type="InterPro" id="IPR020846">
    <property type="entry name" value="MFS_dom"/>
</dbReference>
<evidence type="ECO:0000256" key="2">
    <source>
        <dbReference type="ARBA" id="ARBA00006236"/>
    </source>
</evidence>
<name>A0A366F4W7_9HYPH</name>
<dbReference type="InterPro" id="IPR004812">
    <property type="entry name" value="Efflux_drug-R_Bcr/CmlA"/>
</dbReference>
<dbReference type="GO" id="GO:0042910">
    <property type="term" value="F:xenobiotic transmembrane transporter activity"/>
    <property type="evidence" value="ECO:0007669"/>
    <property type="project" value="InterPro"/>
</dbReference>
<dbReference type="RefSeq" id="WP_170153285.1">
    <property type="nucleotide sequence ID" value="NZ_QNRK01000022.1"/>
</dbReference>
<feature type="transmembrane region" description="Helical" evidence="8">
    <location>
        <begin position="249"/>
        <end position="269"/>
    </location>
</feature>
<protein>
    <recommendedName>
        <fullName evidence="8">Bcr/CflA family efflux transporter</fullName>
    </recommendedName>
</protein>
<keyword evidence="11" id="KW-1185">Reference proteome</keyword>
<comment type="caution">
    <text evidence="8">Lacks conserved residue(s) required for the propagation of feature annotation.</text>
</comment>